<organism evidence="3 4">
    <name type="scientific">Nothobranchius furzeri</name>
    <name type="common">Turquoise killifish</name>
    <dbReference type="NCBI Taxonomy" id="105023"/>
    <lineage>
        <taxon>Eukaryota</taxon>
        <taxon>Metazoa</taxon>
        <taxon>Chordata</taxon>
        <taxon>Craniata</taxon>
        <taxon>Vertebrata</taxon>
        <taxon>Euteleostomi</taxon>
        <taxon>Actinopterygii</taxon>
        <taxon>Neopterygii</taxon>
        <taxon>Teleostei</taxon>
        <taxon>Neoteleostei</taxon>
        <taxon>Acanthomorphata</taxon>
        <taxon>Ovalentaria</taxon>
        <taxon>Atherinomorphae</taxon>
        <taxon>Cyprinodontiformes</taxon>
        <taxon>Nothobranchiidae</taxon>
        <taxon>Nothobranchius</taxon>
    </lineage>
</organism>
<dbReference type="InterPro" id="IPR013103">
    <property type="entry name" value="RVT_2"/>
</dbReference>
<feature type="domain" description="Reverse transcriptase Ty1/copia-type" evidence="2">
    <location>
        <begin position="204"/>
        <end position="302"/>
    </location>
</feature>
<dbReference type="Pfam" id="PF07727">
    <property type="entry name" value="RVT_2"/>
    <property type="match status" value="1"/>
</dbReference>
<evidence type="ECO:0000259" key="2">
    <source>
        <dbReference type="Pfam" id="PF07727"/>
    </source>
</evidence>
<feature type="region of interest" description="Disordered" evidence="1">
    <location>
        <begin position="53"/>
        <end position="85"/>
    </location>
</feature>
<evidence type="ECO:0000256" key="1">
    <source>
        <dbReference type="SAM" id="MobiDB-lite"/>
    </source>
</evidence>
<reference evidence="3" key="1">
    <citation type="submission" date="2020-03" db="EMBL/GenBank/DDBJ databases">
        <title>Intra-Species Differences in Population Size shape Life History and Genome Evolution.</title>
        <authorList>
            <person name="Willemsen D."/>
            <person name="Cui R."/>
            <person name="Valenzano D.R."/>
        </authorList>
    </citation>
    <scope>NUCLEOTIDE SEQUENCE</scope>
    <source>
        <strain evidence="3">GRZ</strain>
        <tissue evidence="3">Whole</tissue>
    </source>
</reference>
<proteinExistence type="predicted"/>
<dbReference type="EMBL" id="JAAVVJ010000011">
    <property type="protein sequence ID" value="KAF7212966.1"/>
    <property type="molecule type" value="Genomic_DNA"/>
</dbReference>
<dbReference type="KEGG" id="nfu:107374202"/>
<comment type="caution">
    <text evidence="3">The sequence shown here is derived from an EMBL/GenBank/DDBJ whole genome shotgun (WGS) entry which is preliminary data.</text>
</comment>
<protein>
    <submittedName>
        <fullName evidence="3">LOC107374202-like protein</fullName>
    </submittedName>
</protein>
<dbReference type="AlphaFoldDB" id="A0A9D3BLK9"/>
<evidence type="ECO:0000313" key="4">
    <source>
        <dbReference type="Proteomes" id="UP000822369"/>
    </source>
</evidence>
<sequence length="336" mass="37748">MCIRVHQLRLKKVDNEKDDLQLENYAEIKENAVLSQERTRDFVDDMEAAKHTNTLGQPEVTAGEDAGETTAEPATTRGEYERNAQSDVQPEIVCLKPGQVIKYKDRETGGLHTAKVLGHAGKATGKYRNWYSMVLVEPNSLAGNTSSVDIKQLEDFQVEVDMEVDVTGTSEEVFVMGDLAFDDAKQDGIKSWKDNDVFVEVRDEGQKSISTRWVCTVKETSDGLKPKARLVARGFEELQESELQKDSPTCASESLHMHVAVICQRTWTLNSMDIKSTFLQGIELSRDLYIRPPPVAHSDGRLETKKMCVWISRCITVLVQSCKGDCTETWRKNIKG</sequence>
<accession>A0A9D3BLK9</accession>
<dbReference type="Proteomes" id="UP000822369">
    <property type="component" value="Chromosome 11"/>
</dbReference>
<gene>
    <name evidence="3" type="ORF">G4P62_020016</name>
</gene>
<name>A0A9D3BLK9_NOTFU</name>
<evidence type="ECO:0000313" key="3">
    <source>
        <dbReference type="EMBL" id="KAF7212966.1"/>
    </source>
</evidence>